<name>A0A6N3CDW3_9FIRM</name>
<dbReference type="InterPro" id="IPR025736">
    <property type="entry name" value="PucR_C-HTH_dom"/>
</dbReference>
<dbReference type="Gene3D" id="1.10.10.2840">
    <property type="entry name" value="PucR C-terminal helix-turn-helix domain"/>
    <property type="match status" value="1"/>
</dbReference>
<accession>A0A6N3CDW3</accession>
<reference evidence="2" key="1">
    <citation type="submission" date="2019-11" db="EMBL/GenBank/DDBJ databases">
        <authorList>
            <person name="Feng L."/>
        </authorList>
    </citation>
    <scope>NUCLEOTIDE SEQUENCE</scope>
    <source>
        <strain evidence="2">IbartlettiiLFYP30</strain>
    </source>
</reference>
<organism evidence="2">
    <name type="scientific">Intestinibacter bartlettii</name>
    <dbReference type="NCBI Taxonomy" id="261299"/>
    <lineage>
        <taxon>Bacteria</taxon>
        <taxon>Bacillati</taxon>
        <taxon>Bacillota</taxon>
        <taxon>Clostridia</taxon>
        <taxon>Peptostreptococcales</taxon>
        <taxon>Peptostreptococcaceae</taxon>
        <taxon>Intestinibacter</taxon>
    </lineage>
</organism>
<sequence length="525" mass="62003">MYINMNEILDKFSQFTSSYKISFDTEIVNFKFSTKNLQNYSPYCLYIFRANKLPKEIFNYNKINFLIIGEPQDLPYLNRCNYIILKEDSISIFDIIKIIQSLLNFDDALSSFKEKLFYSIKDDLSISNMISIAFEYLNNPIMVLNSKYETCYFELGKTVLDEPVWEFQIKNNRPHPEYSLKYNKSRENRLMAESSYNHIVTFFEEIMNHREIAIPIKHIDFSIGRICVLEVNRKITQSDIHILKTLAKMMYPLMVCDKKFLNLETSKLDSVFSDLLNNPKPNMLLIRKKLSNFKFNLDSNMYLLCLCDLDNINSKSKINYVKQMVQGIFEKHYVFIFEQNIIVLYNNKNSFDYFNKGEEYKEFIEFIQNYTLSVGVSKLFDGISGIRNAYFESLSAINFANHLNFTDGEKPFINFYDDFVLHDLMYDFVVKKKLHYILDSTILKLLADNNTNLITTVKYYLDYNENLNLIAEKLGIHYNTLKYRIEKLKTKYFIDLKNSDSLIKLRLAIVALEISEGYKLDLGLN</sequence>
<protein>
    <recommendedName>
        <fullName evidence="1">PucR C-terminal helix-turn-helix domain-containing protein</fullName>
    </recommendedName>
</protein>
<dbReference type="PANTHER" id="PTHR33744">
    <property type="entry name" value="CARBOHYDRATE DIACID REGULATOR"/>
    <property type="match status" value="1"/>
</dbReference>
<proteinExistence type="predicted"/>
<dbReference type="EMBL" id="CACRUE010000026">
    <property type="protein sequence ID" value="VYU12117.1"/>
    <property type="molecule type" value="Genomic_DNA"/>
</dbReference>
<dbReference type="InterPro" id="IPR051448">
    <property type="entry name" value="CdaR-like_regulators"/>
</dbReference>
<dbReference type="Pfam" id="PF13556">
    <property type="entry name" value="HTH_30"/>
    <property type="match status" value="1"/>
</dbReference>
<evidence type="ECO:0000259" key="1">
    <source>
        <dbReference type="Pfam" id="PF13556"/>
    </source>
</evidence>
<dbReference type="InterPro" id="IPR042070">
    <property type="entry name" value="PucR_C-HTH_sf"/>
</dbReference>
<feature type="domain" description="PucR C-terminal helix-turn-helix" evidence="1">
    <location>
        <begin position="453"/>
        <end position="510"/>
    </location>
</feature>
<gene>
    <name evidence="2" type="ORF">IBLFYP30_01786</name>
</gene>
<dbReference type="RefSeq" id="WP_156530880.1">
    <property type="nucleotide sequence ID" value="NZ_CACRUE010000026.1"/>
</dbReference>
<dbReference type="PANTHER" id="PTHR33744:SF15">
    <property type="entry name" value="CARBOHYDRATE DIACID REGULATOR"/>
    <property type="match status" value="1"/>
</dbReference>
<dbReference type="AlphaFoldDB" id="A0A6N3CDW3"/>
<evidence type="ECO:0000313" key="2">
    <source>
        <dbReference type="EMBL" id="VYU12117.1"/>
    </source>
</evidence>